<evidence type="ECO:0000313" key="3">
    <source>
        <dbReference type="Proteomes" id="UP000002410"/>
    </source>
</evidence>
<dbReference type="InterPro" id="IPR041578">
    <property type="entry name" value="PIN_8"/>
</dbReference>
<evidence type="ECO:0000313" key="2">
    <source>
        <dbReference type="EMBL" id="ABS39914.1"/>
    </source>
</evidence>
<feature type="domain" description="PIN like" evidence="1">
    <location>
        <begin position="19"/>
        <end position="253"/>
    </location>
</feature>
<sequence>MAYIYPKSEITNILTKEPIIIMDTNVWLDLYSLSPDTIRSIIESLSETEFVWLPNEVYIEFKRHVKEKRDENINRYQKLKEEICRLLSDNQNKANSVFNTYNRFKLPDVLEQNEFLKAEISKIQSEVSKKLEKIQANHSDNMALNGIDKNSDCIEEYINELYLKCNAKRYSTMELLKIYEEGEKRYKYKIAPGFTDAKKKDNVSSEIPERKYGDLIIWKEILNLISSKDKDIIFINNEKKSDWWVPEIVNKNRIPTVLKEEFQQNSANNNRFVMLTFDEFISHCGEELNIHPQSILEVTERISFIGDINKYFNDNLLKIIEDFIYQNSIEEVVIKKISEDTLGESIAGGNIDEIDDIEISDIKIIKEGFDFDGEEFQVYIRFDAEILVDAYISVYWNKESGTNGKVEIKSSSSFEVIYTIDYTQSPLESYSIYDYDIEQFNITKINFDQYDFDEDLTESGEYTCPDCGRKYDIEEDGGNGFCIDCAGDH</sequence>
<proteinExistence type="predicted"/>
<reference evidence="3" key="1">
    <citation type="submission" date="2007-06" db="EMBL/GenBank/DDBJ databases">
        <authorList>
            <person name="Brinkac L.M."/>
            <person name="Daugherty S."/>
            <person name="Dodson R.J."/>
            <person name="Madupu R."/>
            <person name="Brown J.L."/>
            <person name="Bruce D."/>
            <person name="Detter C."/>
            <person name="Munk C."/>
            <person name="Smith L.A."/>
            <person name="Smith T.J."/>
            <person name="White O."/>
            <person name="Brettin T.S."/>
        </authorList>
    </citation>
    <scope>NUCLEOTIDE SEQUENCE [LARGE SCALE GENOMIC DNA]</scope>
    <source>
        <strain evidence="3">Langeland / NCTC 10281 / Type F</strain>
    </source>
</reference>
<evidence type="ECO:0000259" key="1">
    <source>
        <dbReference type="Pfam" id="PF18476"/>
    </source>
</evidence>
<organism evidence="2 3">
    <name type="scientific">Clostridium botulinum (strain Langeland / NCTC 10281 / Type F)</name>
    <dbReference type="NCBI Taxonomy" id="441772"/>
    <lineage>
        <taxon>Bacteria</taxon>
        <taxon>Bacillati</taxon>
        <taxon>Bacillota</taxon>
        <taxon>Clostridia</taxon>
        <taxon>Eubacteriales</taxon>
        <taxon>Clostridiaceae</taxon>
        <taxon>Clostridium</taxon>
    </lineage>
</organism>
<dbReference type="HOGENOM" id="CLU_557475_0_0_9"/>
<name>A7GF30_CLOBL</name>
<dbReference type="Proteomes" id="UP000002410">
    <property type="component" value="Chromosome"/>
</dbReference>
<dbReference type="RefSeq" id="WP_012100079.1">
    <property type="nucleotide sequence ID" value="NC_009699.1"/>
</dbReference>
<accession>A7GF30</accession>
<dbReference type="EMBL" id="CP000728">
    <property type="protein sequence ID" value="ABS39914.1"/>
    <property type="molecule type" value="Genomic_DNA"/>
</dbReference>
<gene>
    <name evidence="2" type="ordered locus">CLI_2135</name>
</gene>
<dbReference type="Pfam" id="PF18476">
    <property type="entry name" value="PIN_8"/>
    <property type="match status" value="1"/>
</dbReference>
<protein>
    <recommendedName>
        <fullName evidence="1">PIN like domain-containing protein</fullName>
    </recommendedName>
</protein>
<dbReference type="KEGG" id="cbf:CLI_2135"/>
<dbReference type="AlphaFoldDB" id="A7GF30"/>